<accession>A0ABV7BEZ3</accession>
<protein>
    <submittedName>
        <fullName evidence="1">Uncharacterized protein</fullName>
    </submittedName>
</protein>
<evidence type="ECO:0000313" key="2">
    <source>
        <dbReference type="Proteomes" id="UP001595455"/>
    </source>
</evidence>
<sequence>MFQQPNHTPAHIVGVFWQPDLKTTPPQGSWQRLGATTFIPQWSIVDAQTWMQELDTPQWEKTTTLASLKKQAWAKHIILGLSGEYNETEARKNIALHYQQAQIIMQKNLPVDDYYFPIEADPSWSDVYKLGEALKQLPRSVWVSIYSAEVEPVRYDHWVKSWLPEKDKVFFQDGVGVGTRSPTQALKVYENLEKNLGSSRTAIVLEAFRPKAQGGFRAAYPWEIIQQLKAYEGKTVYLFDGPHYLNRWTVYTVQLWYKLHYA</sequence>
<evidence type="ECO:0000313" key="1">
    <source>
        <dbReference type="EMBL" id="MFC2996171.1"/>
    </source>
</evidence>
<proteinExistence type="predicted"/>
<dbReference type="RefSeq" id="WP_228199029.1">
    <property type="nucleotide sequence ID" value="NZ_JBHRSF010000055.1"/>
</dbReference>
<dbReference type="Proteomes" id="UP001595455">
    <property type="component" value="Unassembled WGS sequence"/>
</dbReference>
<keyword evidence="2" id="KW-1185">Reference proteome</keyword>
<organism evidence="1 2">
    <name type="scientific">Acinetobacter sichuanensis</name>
    <dbReference type="NCBI Taxonomy" id="2136183"/>
    <lineage>
        <taxon>Bacteria</taxon>
        <taxon>Pseudomonadati</taxon>
        <taxon>Pseudomonadota</taxon>
        <taxon>Gammaproteobacteria</taxon>
        <taxon>Moraxellales</taxon>
        <taxon>Moraxellaceae</taxon>
        <taxon>Acinetobacter</taxon>
    </lineage>
</organism>
<dbReference type="EMBL" id="JBHRSF010000055">
    <property type="protein sequence ID" value="MFC2996171.1"/>
    <property type="molecule type" value="Genomic_DNA"/>
</dbReference>
<name>A0ABV7BEZ3_9GAMM</name>
<reference evidence="2" key="1">
    <citation type="journal article" date="2019" name="Int. J. Syst. Evol. Microbiol.">
        <title>The Global Catalogue of Microorganisms (GCM) 10K type strain sequencing project: providing services to taxonomists for standard genome sequencing and annotation.</title>
        <authorList>
            <consortium name="The Broad Institute Genomics Platform"/>
            <consortium name="The Broad Institute Genome Sequencing Center for Infectious Disease"/>
            <person name="Wu L."/>
            <person name="Ma J."/>
        </authorList>
    </citation>
    <scope>NUCLEOTIDE SEQUENCE [LARGE SCALE GENOMIC DNA]</scope>
    <source>
        <strain evidence="2">KCTC 62575</strain>
    </source>
</reference>
<gene>
    <name evidence="1" type="ORF">ACFODO_13000</name>
</gene>
<comment type="caution">
    <text evidence="1">The sequence shown here is derived from an EMBL/GenBank/DDBJ whole genome shotgun (WGS) entry which is preliminary data.</text>
</comment>